<organism evidence="1 2">
    <name type="scientific">Iocasia fonsfrigidae</name>
    <dbReference type="NCBI Taxonomy" id="2682810"/>
    <lineage>
        <taxon>Bacteria</taxon>
        <taxon>Bacillati</taxon>
        <taxon>Bacillota</taxon>
        <taxon>Clostridia</taxon>
        <taxon>Halanaerobiales</taxon>
        <taxon>Halanaerobiaceae</taxon>
        <taxon>Iocasia</taxon>
    </lineage>
</organism>
<sequence length="101" mass="11853">MDKETLSAIQEMLEQQSAGLSKELDMRFDSFRDEVKQELKPIKGQLYNMEKDIKVLKRDIKDIRFDIKALKNASLELSEEHLNHVHQLGDEETSRPIRDIN</sequence>
<accession>A0A8A7KAM6</accession>
<dbReference type="EMBL" id="CP046640">
    <property type="protein sequence ID" value="QTL98873.1"/>
    <property type="molecule type" value="Genomic_DNA"/>
</dbReference>
<keyword evidence="2" id="KW-1185">Reference proteome</keyword>
<dbReference type="RefSeq" id="WP_125991044.1">
    <property type="nucleotide sequence ID" value="NZ_CP046640.1"/>
</dbReference>
<proteinExistence type="predicted"/>
<name>A0A8A7KAM6_9FIRM</name>
<protein>
    <submittedName>
        <fullName evidence="1">Uncharacterized protein</fullName>
    </submittedName>
</protein>
<gene>
    <name evidence="1" type="ORF">GM661_13320</name>
</gene>
<evidence type="ECO:0000313" key="1">
    <source>
        <dbReference type="EMBL" id="QTL98873.1"/>
    </source>
</evidence>
<reference evidence="1" key="1">
    <citation type="submission" date="2019-12" db="EMBL/GenBank/DDBJ databases">
        <authorList>
            <person name="zhang j."/>
            <person name="sun C.M."/>
        </authorList>
    </citation>
    <scope>NUCLEOTIDE SEQUENCE</scope>
    <source>
        <strain evidence="1">NS-1</strain>
    </source>
</reference>
<dbReference type="KEGG" id="ifn:GM661_13320"/>
<dbReference type="Proteomes" id="UP000665020">
    <property type="component" value="Chromosome"/>
</dbReference>
<dbReference type="AlphaFoldDB" id="A0A8A7KAM6"/>
<evidence type="ECO:0000313" key="2">
    <source>
        <dbReference type="Proteomes" id="UP000665020"/>
    </source>
</evidence>